<evidence type="ECO:0000313" key="2">
    <source>
        <dbReference type="Proteomes" id="UP000031668"/>
    </source>
</evidence>
<proteinExistence type="predicted"/>
<sequence length="118" mass="13561">MNAYFFKNIPLLSFPMFTHHFLGPHPSQIDLAELELKYNEKFVVNFSKYEILSIGQKLNLHIDERGQSHVLLVGDLLLSGSKLLTVLSCNIIDSEICEITCQSDCLEIIKDLPMIFYR</sequence>
<evidence type="ECO:0000313" key="1">
    <source>
        <dbReference type="EMBL" id="KII68677.1"/>
    </source>
</evidence>
<protein>
    <submittedName>
        <fullName evidence="1">Uncharacterized protein</fullName>
    </submittedName>
</protein>
<name>A0A0C2N481_THEKT</name>
<dbReference type="EMBL" id="JWZT01002732">
    <property type="protein sequence ID" value="KII68677.1"/>
    <property type="molecule type" value="Genomic_DNA"/>
</dbReference>
<reference evidence="1 2" key="1">
    <citation type="journal article" date="2014" name="Genome Biol. Evol.">
        <title>The genome of the myxosporean Thelohanellus kitauei shows adaptations to nutrient acquisition within its fish host.</title>
        <authorList>
            <person name="Yang Y."/>
            <person name="Xiong J."/>
            <person name="Zhou Z."/>
            <person name="Huo F."/>
            <person name="Miao W."/>
            <person name="Ran C."/>
            <person name="Liu Y."/>
            <person name="Zhang J."/>
            <person name="Feng J."/>
            <person name="Wang M."/>
            <person name="Wang M."/>
            <person name="Wang L."/>
            <person name="Yao B."/>
        </authorList>
    </citation>
    <scope>NUCLEOTIDE SEQUENCE [LARGE SCALE GENOMIC DNA]</scope>
    <source>
        <strain evidence="1">Wuqing</strain>
    </source>
</reference>
<dbReference type="Proteomes" id="UP000031668">
    <property type="component" value="Unassembled WGS sequence"/>
</dbReference>
<comment type="caution">
    <text evidence="1">The sequence shown here is derived from an EMBL/GenBank/DDBJ whole genome shotgun (WGS) entry which is preliminary data.</text>
</comment>
<organism evidence="1 2">
    <name type="scientific">Thelohanellus kitauei</name>
    <name type="common">Myxosporean</name>
    <dbReference type="NCBI Taxonomy" id="669202"/>
    <lineage>
        <taxon>Eukaryota</taxon>
        <taxon>Metazoa</taxon>
        <taxon>Cnidaria</taxon>
        <taxon>Myxozoa</taxon>
        <taxon>Myxosporea</taxon>
        <taxon>Bivalvulida</taxon>
        <taxon>Platysporina</taxon>
        <taxon>Myxobolidae</taxon>
        <taxon>Thelohanellus</taxon>
    </lineage>
</organism>
<dbReference type="AlphaFoldDB" id="A0A0C2N481"/>
<accession>A0A0C2N481</accession>
<keyword evidence="2" id="KW-1185">Reference proteome</keyword>
<gene>
    <name evidence="1" type="ORF">RF11_09552</name>
</gene>